<keyword evidence="10" id="KW-0067">ATP-binding</keyword>
<comment type="catalytic activity">
    <reaction evidence="1">
        <text>ATP + protein L-histidine = ADP + protein N-phospho-L-histidine.</text>
        <dbReference type="EC" id="2.7.13.3"/>
    </reaction>
</comment>
<name>A0AAC9NKD5_VIRHA</name>
<protein>
    <recommendedName>
        <fullName evidence="3">histidine kinase</fullName>
        <ecNumber evidence="3">2.7.13.3</ecNumber>
    </recommendedName>
</protein>
<dbReference type="GeneID" id="71514114"/>
<keyword evidence="8" id="KW-0547">Nucleotide-binding</keyword>
<dbReference type="SMART" id="SM00387">
    <property type="entry name" value="HATPase_c"/>
    <property type="match status" value="1"/>
</dbReference>
<accession>A0AAC9NKD5</accession>
<dbReference type="AlphaFoldDB" id="A0AAC9NKD5"/>
<evidence type="ECO:0000256" key="1">
    <source>
        <dbReference type="ARBA" id="ARBA00000085"/>
    </source>
</evidence>
<keyword evidence="7 14" id="KW-0812">Transmembrane</keyword>
<keyword evidence="11 14" id="KW-1133">Transmembrane helix</keyword>
<dbReference type="SUPFAM" id="SSF47384">
    <property type="entry name" value="Homodimeric domain of signal transducing histidine kinase"/>
    <property type="match status" value="1"/>
</dbReference>
<dbReference type="PROSITE" id="PS50109">
    <property type="entry name" value="HIS_KIN"/>
    <property type="match status" value="1"/>
</dbReference>
<dbReference type="Pfam" id="PF00512">
    <property type="entry name" value="HisKA"/>
    <property type="match status" value="1"/>
</dbReference>
<keyword evidence="5" id="KW-0597">Phosphoprotein</keyword>
<dbReference type="SUPFAM" id="SSF158472">
    <property type="entry name" value="HAMP domain-like"/>
    <property type="match status" value="1"/>
</dbReference>
<dbReference type="FunFam" id="3.30.565.10:FF:000006">
    <property type="entry name" value="Sensor histidine kinase WalK"/>
    <property type="match status" value="1"/>
</dbReference>
<dbReference type="SMART" id="SM00388">
    <property type="entry name" value="HisKA"/>
    <property type="match status" value="1"/>
</dbReference>
<evidence type="ECO:0000256" key="2">
    <source>
        <dbReference type="ARBA" id="ARBA00004651"/>
    </source>
</evidence>
<dbReference type="PRINTS" id="PR00344">
    <property type="entry name" value="BCTRLSENSOR"/>
</dbReference>
<keyword evidence="13 14" id="KW-0472">Membrane</keyword>
<dbReference type="CDD" id="cd06225">
    <property type="entry name" value="HAMP"/>
    <property type="match status" value="1"/>
</dbReference>
<dbReference type="InterPro" id="IPR003660">
    <property type="entry name" value="HAMP_dom"/>
</dbReference>
<evidence type="ECO:0000256" key="11">
    <source>
        <dbReference type="ARBA" id="ARBA00022989"/>
    </source>
</evidence>
<evidence type="ECO:0000259" key="15">
    <source>
        <dbReference type="PROSITE" id="PS50109"/>
    </source>
</evidence>
<dbReference type="PANTHER" id="PTHR45528:SF1">
    <property type="entry name" value="SENSOR HISTIDINE KINASE CPXA"/>
    <property type="match status" value="1"/>
</dbReference>
<dbReference type="KEGG" id="vhl:BME96_06920"/>
<feature type="domain" description="Histidine kinase" evidence="15">
    <location>
        <begin position="243"/>
        <end position="459"/>
    </location>
</feature>
<proteinExistence type="predicted"/>
<organism evidence="17 18">
    <name type="scientific">Virgibacillus halodenitrificans</name>
    <name type="common">Bacillus halodenitrificans</name>
    <dbReference type="NCBI Taxonomy" id="1482"/>
    <lineage>
        <taxon>Bacteria</taxon>
        <taxon>Bacillati</taxon>
        <taxon>Bacillota</taxon>
        <taxon>Bacilli</taxon>
        <taxon>Bacillales</taxon>
        <taxon>Bacillaceae</taxon>
        <taxon>Virgibacillus</taxon>
    </lineage>
</organism>
<evidence type="ECO:0000313" key="18">
    <source>
        <dbReference type="Proteomes" id="UP000182945"/>
    </source>
</evidence>
<evidence type="ECO:0000313" key="17">
    <source>
        <dbReference type="EMBL" id="APC47918.1"/>
    </source>
</evidence>
<dbReference type="PANTHER" id="PTHR45528">
    <property type="entry name" value="SENSOR HISTIDINE KINASE CPXA"/>
    <property type="match status" value="1"/>
</dbReference>
<dbReference type="CDD" id="cd00075">
    <property type="entry name" value="HATPase"/>
    <property type="match status" value="1"/>
</dbReference>
<dbReference type="InterPro" id="IPR005467">
    <property type="entry name" value="His_kinase_dom"/>
</dbReference>
<evidence type="ECO:0000256" key="3">
    <source>
        <dbReference type="ARBA" id="ARBA00012438"/>
    </source>
</evidence>
<dbReference type="GO" id="GO:0005886">
    <property type="term" value="C:plasma membrane"/>
    <property type="evidence" value="ECO:0007669"/>
    <property type="project" value="UniProtKB-SubCell"/>
</dbReference>
<sequence length="463" mass="52886">MFNKLSFKIGILFFVFFLIIEAFLFFTLYSNLANDRIEEVMENLLGRGNTHREVLERNFQTSTIEHVAIMESASDFAVVITDEAGELLVNSDPINKEMRHIIDRVKEEKIPKNGKIVEKRWEETAFIATDSPIVIDGKHEGNVFMFADTDNVKKIIDQLSDQFLMVSIITISLTIIVIMFLSKFIAIPLIRMKEATEQLSKGDHRVALHTERTDELGELANSITKLSNDLEQMKMARNEFLASVSHELRTPLTYLKGYADIISRDDTPKEEMKEYTKIIREEAEHLTYLIKNLFDLAEMDENNFTIKREPISLCELTRTIAERVQPAFEKSAIQFSYLCEKEFVIDVDPARLQQVIFNTLENARKHSSEGGRVSLSVKQKEDDIWIVIQDEGEGIPPEDLPYIFDRLYRVEKSRSRDSGGTGLGLSIAREIIESHGGTIEASSVIGKGTTIRIRLRKGGRENV</sequence>
<keyword evidence="4" id="KW-1003">Cell membrane</keyword>
<dbReference type="RefSeq" id="WP_071648742.1">
    <property type="nucleotide sequence ID" value="NZ_CP017962.1"/>
</dbReference>
<reference evidence="17 18" key="1">
    <citation type="submission" date="2016-11" db="EMBL/GenBank/DDBJ databases">
        <title>Complete genome sequencing of Virgibacillus halodenitrificans PDB-F2.</title>
        <authorList>
            <person name="Sun Z."/>
            <person name="Zhou Y."/>
            <person name="Li H."/>
        </authorList>
    </citation>
    <scope>NUCLEOTIDE SEQUENCE [LARGE SCALE GENOMIC DNA]</scope>
    <source>
        <strain evidence="17 18">PDB-F2</strain>
    </source>
</reference>
<dbReference type="Gene3D" id="3.30.565.10">
    <property type="entry name" value="Histidine kinase-like ATPase, C-terminal domain"/>
    <property type="match status" value="1"/>
</dbReference>
<dbReference type="InterPro" id="IPR036097">
    <property type="entry name" value="HisK_dim/P_sf"/>
</dbReference>
<dbReference type="InterPro" id="IPR003594">
    <property type="entry name" value="HATPase_dom"/>
</dbReference>
<dbReference type="EMBL" id="CP017962">
    <property type="protein sequence ID" value="APC47918.1"/>
    <property type="molecule type" value="Genomic_DNA"/>
</dbReference>
<comment type="subcellular location">
    <subcellularLocation>
        <location evidence="2">Cell membrane</location>
        <topology evidence="2">Multi-pass membrane protein</topology>
    </subcellularLocation>
</comment>
<evidence type="ECO:0000256" key="14">
    <source>
        <dbReference type="SAM" id="Phobius"/>
    </source>
</evidence>
<dbReference type="Gene3D" id="6.10.340.10">
    <property type="match status" value="1"/>
</dbReference>
<dbReference type="Gene3D" id="1.10.287.130">
    <property type="match status" value="1"/>
</dbReference>
<evidence type="ECO:0000256" key="5">
    <source>
        <dbReference type="ARBA" id="ARBA00022553"/>
    </source>
</evidence>
<keyword evidence="6" id="KW-0808">Transferase</keyword>
<feature type="transmembrane region" description="Helical" evidence="14">
    <location>
        <begin position="163"/>
        <end position="190"/>
    </location>
</feature>
<keyword evidence="9 17" id="KW-0418">Kinase</keyword>
<dbReference type="InterPro" id="IPR004358">
    <property type="entry name" value="Sig_transdc_His_kin-like_C"/>
</dbReference>
<dbReference type="PROSITE" id="PS50885">
    <property type="entry name" value="HAMP"/>
    <property type="match status" value="1"/>
</dbReference>
<dbReference type="CDD" id="cd00082">
    <property type="entry name" value="HisKA"/>
    <property type="match status" value="1"/>
</dbReference>
<dbReference type="GO" id="GO:0000155">
    <property type="term" value="F:phosphorelay sensor kinase activity"/>
    <property type="evidence" value="ECO:0007669"/>
    <property type="project" value="InterPro"/>
</dbReference>
<evidence type="ECO:0000256" key="12">
    <source>
        <dbReference type="ARBA" id="ARBA00023012"/>
    </source>
</evidence>
<evidence type="ECO:0000256" key="13">
    <source>
        <dbReference type="ARBA" id="ARBA00023136"/>
    </source>
</evidence>
<evidence type="ECO:0000256" key="9">
    <source>
        <dbReference type="ARBA" id="ARBA00022777"/>
    </source>
</evidence>
<dbReference type="EC" id="2.7.13.3" evidence="3"/>
<evidence type="ECO:0000256" key="4">
    <source>
        <dbReference type="ARBA" id="ARBA00022475"/>
    </source>
</evidence>
<dbReference type="SUPFAM" id="SSF55874">
    <property type="entry name" value="ATPase domain of HSP90 chaperone/DNA topoisomerase II/histidine kinase"/>
    <property type="match status" value="1"/>
</dbReference>
<dbReference type="InterPro" id="IPR050398">
    <property type="entry name" value="HssS/ArlS-like"/>
</dbReference>
<gene>
    <name evidence="17" type="ORF">BME96_06920</name>
</gene>
<dbReference type="InterPro" id="IPR003661">
    <property type="entry name" value="HisK_dim/P_dom"/>
</dbReference>
<dbReference type="GO" id="GO:0005524">
    <property type="term" value="F:ATP binding"/>
    <property type="evidence" value="ECO:0007669"/>
    <property type="project" value="UniProtKB-KW"/>
</dbReference>
<evidence type="ECO:0000256" key="10">
    <source>
        <dbReference type="ARBA" id="ARBA00022840"/>
    </source>
</evidence>
<dbReference type="InterPro" id="IPR036890">
    <property type="entry name" value="HATPase_C_sf"/>
</dbReference>
<feature type="domain" description="HAMP" evidence="16">
    <location>
        <begin position="183"/>
        <end position="235"/>
    </location>
</feature>
<keyword evidence="12" id="KW-0902">Two-component regulatory system</keyword>
<dbReference type="Pfam" id="PF00672">
    <property type="entry name" value="HAMP"/>
    <property type="match status" value="1"/>
</dbReference>
<evidence type="ECO:0000259" key="16">
    <source>
        <dbReference type="PROSITE" id="PS50885"/>
    </source>
</evidence>
<evidence type="ECO:0000256" key="6">
    <source>
        <dbReference type="ARBA" id="ARBA00022679"/>
    </source>
</evidence>
<feature type="transmembrane region" description="Helical" evidence="14">
    <location>
        <begin position="6"/>
        <end position="29"/>
    </location>
</feature>
<dbReference type="FunFam" id="1.10.287.130:FF:000001">
    <property type="entry name" value="Two-component sensor histidine kinase"/>
    <property type="match status" value="1"/>
</dbReference>
<evidence type="ECO:0000256" key="8">
    <source>
        <dbReference type="ARBA" id="ARBA00022741"/>
    </source>
</evidence>
<dbReference type="Pfam" id="PF02518">
    <property type="entry name" value="HATPase_c"/>
    <property type="match status" value="1"/>
</dbReference>
<evidence type="ECO:0000256" key="7">
    <source>
        <dbReference type="ARBA" id="ARBA00022692"/>
    </source>
</evidence>
<dbReference type="Proteomes" id="UP000182945">
    <property type="component" value="Chromosome"/>
</dbReference>